<evidence type="ECO:0000259" key="4">
    <source>
        <dbReference type="PROSITE" id="PS50893"/>
    </source>
</evidence>
<dbReference type="EMBL" id="NKHD01000039">
    <property type="protein sequence ID" value="OXT06088.1"/>
    <property type="molecule type" value="Genomic_DNA"/>
</dbReference>
<dbReference type="SMART" id="SM00382">
    <property type="entry name" value="AAA"/>
    <property type="match status" value="1"/>
</dbReference>
<dbReference type="PANTHER" id="PTHR24220:SF692">
    <property type="entry name" value="ABC TRANSPORTER DOMAIN-CONTAINING PROTEIN"/>
    <property type="match status" value="1"/>
</dbReference>
<proteinExistence type="predicted"/>
<keyword evidence="2" id="KW-0547">Nucleotide-binding</keyword>
<reference evidence="5 6" key="1">
    <citation type="submission" date="2017-06" db="EMBL/GenBank/DDBJ databases">
        <title>Isolation and characterization of a thermophilic and butanogenic Thermoanaerobacterium thermosaccharolyticum M5 capable of efficient degradation of hemicellulose.</title>
        <authorList>
            <person name="Xin F."/>
            <person name="Jiang Y."/>
        </authorList>
    </citation>
    <scope>NUCLEOTIDE SEQUENCE [LARGE SCALE GENOMIC DNA]</scope>
    <source>
        <strain evidence="5 6">M5</strain>
    </source>
</reference>
<dbReference type="Gene3D" id="3.40.50.300">
    <property type="entry name" value="P-loop containing nucleotide triphosphate hydrolases"/>
    <property type="match status" value="1"/>
</dbReference>
<evidence type="ECO:0000313" key="5">
    <source>
        <dbReference type="EMBL" id="OXT06088.1"/>
    </source>
</evidence>
<protein>
    <submittedName>
        <fullName evidence="5">Macrolide ABC transporter ATP-binding protein</fullName>
    </submittedName>
</protein>
<dbReference type="SUPFAM" id="SSF52540">
    <property type="entry name" value="P-loop containing nucleoside triphosphate hydrolases"/>
    <property type="match status" value="1"/>
</dbReference>
<dbReference type="CDD" id="cd03255">
    <property type="entry name" value="ABC_MJ0796_LolCDE_FtsE"/>
    <property type="match status" value="1"/>
</dbReference>
<gene>
    <name evidence="5" type="ORF">CE561_11695</name>
</gene>
<dbReference type="AlphaFoldDB" id="A0A231VD70"/>
<name>A0A231VD70_THETR</name>
<dbReference type="PANTHER" id="PTHR24220">
    <property type="entry name" value="IMPORT ATP-BINDING PROTEIN"/>
    <property type="match status" value="1"/>
</dbReference>
<organism evidence="5 6">
    <name type="scientific">Thermoanaerobacterium thermosaccharolyticum</name>
    <name type="common">Clostridium thermosaccharolyticum</name>
    <dbReference type="NCBI Taxonomy" id="1517"/>
    <lineage>
        <taxon>Bacteria</taxon>
        <taxon>Bacillati</taxon>
        <taxon>Bacillota</taxon>
        <taxon>Clostridia</taxon>
        <taxon>Thermoanaerobacterales</taxon>
        <taxon>Thermoanaerobacteraceae</taxon>
        <taxon>Thermoanaerobacterium</taxon>
    </lineage>
</organism>
<dbReference type="Proteomes" id="UP000215301">
    <property type="component" value="Unassembled WGS sequence"/>
</dbReference>
<dbReference type="FunFam" id="3.40.50.300:FF:000032">
    <property type="entry name" value="Export ABC transporter ATP-binding protein"/>
    <property type="match status" value="1"/>
</dbReference>
<dbReference type="GO" id="GO:0016887">
    <property type="term" value="F:ATP hydrolysis activity"/>
    <property type="evidence" value="ECO:0007669"/>
    <property type="project" value="InterPro"/>
</dbReference>
<accession>A0A231VD70</accession>
<dbReference type="PROSITE" id="PS50893">
    <property type="entry name" value="ABC_TRANSPORTER_2"/>
    <property type="match status" value="1"/>
</dbReference>
<evidence type="ECO:0000256" key="2">
    <source>
        <dbReference type="ARBA" id="ARBA00022741"/>
    </source>
</evidence>
<feature type="domain" description="ABC transporter" evidence="4">
    <location>
        <begin position="12"/>
        <end position="230"/>
    </location>
</feature>
<dbReference type="InterPro" id="IPR017871">
    <property type="entry name" value="ABC_transporter-like_CS"/>
</dbReference>
<evidence type="ECO:0000256" key="1">
    <source>
        <dbReference type="ARBA" id="ARBA00022448"/>
    </source>
</evidence>
<dbReference type="PROSITE" id="PS00211">
    <property type="entry name" value="ABC_TRANSPORTER_1"/>
    <property type="match status" value="1"/>
</dbReference>
<dbReference type="InterPro" id="IPR003439">
    <property type="entry name" value="ABC_transporter-like_ATP-bd"/>
</dbReference>
<comment type="caution">
    <text evidence="5">The sequence shown here is derived from an EMBL/GenBank/DDBJ whole genome shotgun (WGS) entry which is preliminary data.</text>
</comment>
<dbReference type="GO" id="GO:0005886">
    <property type="term" value="C:plasma membrane"/>
    <property type="evidence" value="ECO:0007669"/>
    <property type="project" value="TreeGrafter"/>
</dbReference>
<dbReference type="RefSeq" id="WP_094046327.1">
    <property type="nucleotide sequence ID" value="NZ_NKHD01000039.1"/>
</dbReference>
<dbReference type="GO" id="GO:0005524">
    <property type="term" value="F:ATP binding"/>
    <property type="evidence" value="ECO:0007669"/>
    <property type="project" value="UniProtKB-KW"/>
</dbReference>
<dbReference type="InterPro" id="IPR015854">
    <property type="entry name" value="ABC_transpr_LolD-like"/>
</dbReference>
<dbReference type="InterPro" id="IPR017911">
    <property type="entry name" value="MacB-like_ATP-bd"/>
</dbReference>
<dbReference type="GO" id="GO:0098796">
    <property type="term" value="C:membrane protein complex"/>
    <property type="evidence" value="ECO:0007669"/>
    <property type="project" value="UniProtKB-ARBA"/>
</dbReference>
<dbReference type="InterPro" id="IPR003593">
    <property type="entry name" value="AAA+_ATPase"/>
</dbReference>
<dbReference type="InterPro" id="IPR027417">
    <property type="entry name" value="P-loop_NTPase"/>
</dbReference>
<keyword evidence="1" id="KW-0813">Transport</keyword>
<evidence type="ECO:0000313" key="6">
    <source>
        <dbReference type="Proteomes" id="UP000215301"/>
    </source>
</evidence>
<sequence length="230" mass="25815">MMENRKENRNVITMKNLSKIYKMGENTVKALDNINLTVDEGEFVSIVGPSGSGKSTLMNIIGCLDVMTEGEYYLNGNDTRKLNENKLAELRSSEIGFIFQSFNLLQKLSALENVELPMIYKGIPAKERYNRAVELLTMVGLEKRIHHRPTELSGGQQQRVAIARALANNPHLILADEPTGNLDSQSGKEVMKIIKELNERGNTIILITHDINVANQAKRTVKIMDGKIYE</sequence>
<dbReference type="GO" id="GO:0022857">
    <property type="term" value="F:transmembrane transporter activity"/>
    <property type="evidence" value="ECO:0007669"/>
    <property type="project" value="TreeGrafter"/>
</dbReference>
<keyword evidence="3 5" id="KW-0067">ATP-binding</keyword>
<evidence type="ECO:0000256" key="3">
    <source>
        <dbReference type="ARBA" id="ARBA00022840"/>
    </source>
</evidence>
<dbReference type="Pfam" id="PF00005">
    <property type="entry name" value="ABC_tran"/>
    <property type="match status" value="1"/>
</dbReference>